<keyword evidence="4 7" id="KW-0732">Signal</keyword>
<proteinExistence type="predicted"/>
<dbReference type="EMBL" id="JH660673">
    <property type="protein sequence ID" value="EIM31644.1"/>
    <property type="molecule type" value="Genomic_DNA"/>
</dbReference>
<evidence type="ECO:0000256" key="3">
    <source>
        <dbReference type="ARBA" id="ARBA00022692"/>
    </source>
</evidence>
<dbReference type="PANTHER" id="PTHR12815">
    <property type="entry name" value="SORTING AND ASSEMBLY MACHINERY SAMM50 PROTEIN FAMILY MEMBER"/>
    <property type="match status" value="1"/>
</dbReference>
<dbReference type="InterPro" id="IPR000184">
    <property type="entry name" value="Bac_surfAg_D15"/>
</dbReference>
<evidence type="ECO:0000313" key="10">
    <source>
        <dbReference type="Proteomes" id="UP000053899"/>
    </source>
</evidence>
<feature type="signal peptide" evidence="7">
    <location>
        <begin position="1"/>
        <end position="34"/>
    </location>
</feature>
<dbReference type="HOGENOM" id="CLU_018618_2_0_4"/>
<evidence type="ECO:0000256" key="2">
    <source>
        <dbReference type="ARBA" id="ARBA00022452"/>
    </source>
</evidence>
<dbReference type="InterPro" id="IPR039910">
    <property type="entry name" value="D15-like"/>
</dbReference>
<keyword evidence="5" id="KW-0472">Membrane</keyword>
<dbReference type="Gene3D" id="3.10.20.310">
    <property type="entry name" value="membrane protein fhac"/>
    <property type="match status" value="2"/>
</dbReference>
<dbReference type="Proteomes" id="UP000053899">
    <property type="component" value="Unassembled WGS sequence"/>
</dbReference>
<comment type="subcellular location">
    <subcellularLocation>
        <location evidence="1">Membrane</location>
    </subcellularLocation>
</comment>
<evidence type="ECO:0000256" key="5">
    <source>
        <dbReference type="ARBA" id="ARBA00023136"/>
    </source>
</evidence>
<feature type="chain" id="PRO_5003698431" evidence="7">
    <location>
        <begin position="35"/>
        <end position="636"/>
    </location>
</feature>
<evidence type="ECO:0000256" key="6">
    <source>
        <dbReference type="ARBA" id="ARBA00023237"/>
    </source>
</evidence>
<reference evidence="9 10" key="1">
    <citation type="submission" date="2012-04" db="EMBL/GenBank/DDBJ databases">
        <title>Improved High-Quality Draft sequence of Leptothrix ochracea L12.</title>
        <authorList>
            <consortium name="US DOE Joint Genome Institute"/>
            <person name="Lucas S."/>
            <person name="Han J."/>
            <person name="Lapidus A."/>
            <person name="Cheng J.-F."/>
            <person name="Goodwin L."/>
            <person name="Pitluck S."/>
            <person name="Peters L."/>
            <person name="Zeytun A."/>
            <person name="Detter J.C."/>
            <person name="Han C."/>
            <person name="Tapia R."/>
            <person name="Land M."/>
            <person name="Hauser L."/>
            <person name="Kyrpides N."/>
            <person name="Ivanova N."/>
            <person name="Pagani I."/>
            <person name="Stepanauskas R."/>
            <person name="Masland D."/>
            <person name="Poulton N."/>
            <person name="Emerson D."/>
            <person name="Fleming E."/>
            <person name="Woyke T."/>
        </authorList>
    </citation>
    <scope>NUCLEOTIDE SEQUENCE [LARGE SCALE GENOMIC DNA]</scope>
    <source>
        <strain evidence="9 10">L12</strain>
    </source>
</reference>
<gene>
    <name evidence="9" type="ORF">LepocDRAFT_00003770</name>
</gene>
<keyword evidence="3" id="KW-0812">Transmembrane</keyword>
<organism evidence="9 10">
    <name type="scientific">Leptothrix ochracea L12</name>
    <dbReference type="NCBI Taxonomy" id="735332"/>
    <lineage>
        <taxon>Bacteria</taxon>
        <taxon>Pseudomonadati</taxon>
        <taxon>Pseudomonadota</taxon>
        <taxon>Betaproteobacteria</taxon>
        <taxon>Burkholderiales</taxon>
        <taxon>Sphaerotilaceae</taxon>
        <taxon>Leptothrix</taxon>
    </lineage>
</organism>
<dbReference type="AlphaFoldDB" id="I4Z602"/>
<evidence type="ECO:0000256" key="7">
    <source>
        <dbReference type="SAM" id="SignalP"/>
    </source>
</evidence>
<accession>I4Z602</accession>
<keyword evidence="2" id="KW-1134">Transmembrane beta strand</keyword>
<evidence type="ECO:0000313" key="9">
    <source>
        <dbReference type="EMBL" id="EIM31644.1"/>
    </source>
</evidence>
<dbReference type="PANTHER" id="PTHR12815:SF47">
    <property type="entry name" value="TRANSLOCATION AND ASSEMBLY MODULE SUBUNIT TAMA"/>
    <property type="match status" value="1"/>
</dbReference>
<feature type="domain" description="Bacterial surface antigen (D15)" evidence="8">
    <location>
        <begin position="421"/>
        <end position="636"/>
    </location>
</feature>
<dbReference type="GO" id="GO:0019867">
    <property type="term" value="C:outer membrane"/>
    <property type="evidence" value="ECO:0007669"/>
    <property type="project" value="InterPro"/>
</dbReference>
<name>I4Z602_9BURK</name>
<dbReference type="GeneID" id="92352129"/>
<dbReference type="RefSeq" id="WP_009453310.1">
    <property type="nucleotide sequence ID" value="NZ_JH660673.1"/>
</dbReference>
<keyword evidence="6" id="KW-0998">Cell outer membrane</keyword>
<protein>
    <submittedName>
        <fullName evidence="9">Outer membrane protein</fullName>
    </submittedName>
</protein>
<evidence type="ECO:0000256" key="4">
    <source>
        <dbReference type="ARBA" id="ARBA00022729"/>
    </source>
</evidence>
<dbReference type="Pfam" id="PF01103">
    <property type="entry name" value="Omp85"/>
    <property type="match status" value="1"/>
</dbReference>
<evidence type="ECO:0000259" key="8">
    <source>
        <dbReference type="Pfam" id="PF01103"/>
    </source>
</evidence>
<evidence type="ECO:0000256" key="1">
    <source>
        <dbReference type="ARBA" id="ARBA00004370"/>
    </source>
</evidence>
<keyword evidence="10" id="KW-1185">Reference proteome</keyword>
<sequence>MAHTRRAFDASRARHRLWLVWILFCCVFSHGALAATPSDDAPENGHVTWQTDLDAPADLQPLLDKYLDLSRFKRLGHDHIARSELQRLIAATPSQVRGLLETEGYFDSTARVEILPTPSDPAPAVPHLYLKVHVTPGPISRVAAFHLDVQGALAERAALPTAANVDPDAVEIAPSVLMVRLHDKWALQPNHTFTQASWSDAKAALIALLRAEGYTHAAWKSTLAQIDPINHQAMLTLVLDSGPLYRIGRISVNGLEHVNYDGIFPLFTFGEGEPLREKPLLDFQDRLVKTTLFETVGVTFNPDANHPESVPITINLRERALHQTTVGLGYSDNAGPRITFEHLHQRFANQPWQGKTKVQWGRTEQLISLDLTSHPVLGPFRNLLSGALSQTEAGGLVITNERVRVGRTQDSERIERLFYLEWLRATTRPTYGTSLTDDSTSATLNYQWVWRNLDHPILPTQGVGLSAEAGIGRSFHTLTDSGYFSRGTLRVTGYYPLGDSWYGQGRIQLGQVFSPIPSTSVPYTLLFRAGGDESIRGYAYQSLGPQALDGTAIGGHVLGTTSFEIAHPFTRNTPAWWWAAFYDAGQAAANWAAFKPDKGYGLGVRWRSPVGPLRIDLAWAERLERLRLHFSIGITF</sequence>
<dbReference type="Gene3D" id="2.40.160.50">
    <property type="entry name" value="membrane protein fhac: a member of the omp85/tpsb transporter family"/>
    <property type="match status" value="1"/>
</dbReference>